<gene>
    <name evidence="4" type="ORF">MELIAE_LOCUS2053</name>
</gene>
<dbReference type="Pfam" id="PF00400">
    <property type="entry name" value="WD40"/>
    <property type="match status" value="1"/>
</dbReference>
<dbReference type="OrthoDB" id="7668193at2759"/>
<keyword evidence="2" id="KW-0677">Repeat</keyword>
<evidence type="ECO:0008006" key="6">
    <source>
        <dbReference type="Google" id="ProtNLM"/>
    </source>
</evidence>
<dbReference type="EMBL" id="OV121141">
    <property type="protein sequence ID" value="CAH0548601.1"/>
    <property type="molecule type" value="Genomic_DNA"/>
</dbReference>
<dbReference type="InterPro" id="IPR001680">
    <property type="entry name" value="WD40_rpt"/>
</dbReference>
<dbReference type="PANTHER" id="PTHR19854">
    <property type="entry name" value="TRANSDUCIN BETA-LIKE 3"/>
    <property type="match status" value="1"/>
</dbReference>
<dbReference type="SMART" id="SM00320">
    <property type="entry name" value="WD40"/>
    <property type="match status" value="4"/>
</dbReference>
<accession>A0A9P0AVV8</accession>
<evidence type="ECO:0000256" key="1">
    <source>
        <dbReference type="ARBA" id="ARBA00022574"/>
    </source>
</evidence>
<sequence>MAVLPPDPIFCFKGDMGHIHSLCFPKNNQNETTKLLAATEEGFVYFWNLETNRLHYKQKMGHSIQSIHSINNNVIIQEKSGLIQMFSVEEAAYTAQKSYQCEGGFCKSILLNDSCLIVPQEKSTVDVVDLSTMEKLYRLCLGEDVKVGALMCLETYKKEGTDYLLGGYETGDVILWDLSTTKKISQVKLKDHITSLTFDAQNSRGICGNASNILEIFNIDRDFKMAPKCEVTLTNDGCNVVRLRPDKKVFVVAGWDGKIRVNSWKTMRALVVLNEHKGGVTDVQFSPDIVNYWHNNIFAASGSDGRISLWNLYN</sequence>
<dbReference type="SUPFAM" id="SSF50978">
    <property type="entry name" value="WD40 repeat-like"/>
    <property type="match status" value="1"/>
</dbReference>
<evidence type="ECO:0000256" key="2">
    <source>
        <dbReference type="ARBA" id="ARBA00022737"/>
    </source>
</evidence>
<dbReference type="Proteomes" id="UP001154078">
    <property type="component" value="Chromosome 10"/>
</dbReference>
<organism evidence="4 5">
    <name type="scientific">Brassicogethes aeneus</name>
    <name type="common">Rape pollen beetle</name>
    <name type="synonym">Meligethes aeneus</name>
    <dbReference type="NCBI Taxonomy" id="1431903"/>
    <lineage>
        <taxon>Eukaryota</taxon>
        <taxon>Metazoa</taxon>
        <taxon>Ecdysozoa</taxon>
        <taxon>Arthropoda</taxon>
        <taxon>Hexapoda</taxon>
        <taxon>Insecta</taxon>
        <taxon>Pterygota</taxon>
        <taxon>Neoptera</taxon>
        <taxon>Endopterygota</taxon>
        <taxon>Coleoptera</taxon>
        <taxon>Polyphaga</taxon>
        <taxon>Cucujiformia</taxon>
        <taxon>Nitidulidae</taxon>
        <taxon>Meligethinae</taxon>
        <taxon>Brassicogethes</taxon>
    </lineage>
</organism>
<dbReference type="PROSITE" id="PS50082">
    <property type="entry name" value="WD_REPEATS_2"/>
    <property type="match status" value="1"/>
</dbReference>
<protein>
    <recommendedName>
        <fullName evidence="6">Guanine nucleotide-binding protein subunit beta-like protein 1</fullName>
    </recommendedName>
</protein>
<dbReference type="InterPro" id="IPR015943">
    <property type="entry name" value="WD40/YVTN_repeat-like_dom_sf"/>
</dbReference>
<evidence type="ECO:0000313" key="4">
    <source>
        <dbReference type="EMBL" id="CAH0548601.1"/>
    </source>
</evidence>
<dbReference type="PANTHER" id="PTHR19854:SF1">
    <property type="entry name" value="GUANINE NUCLEOTIDE-BINDING PROTEIN SUBUNIT BETA-LIKE PROTEIN 1"/>
    <property type="match status" value="1"/>
</dbReference>
<name>A0A9P0AVV8_BRAAE</name>
<dbReference type="InterPro" id="IPR036322">
    <property type="entry name" value="WD40_repeat_dom_sf"/>
</dbReference>
<evidence type="ECO:0000256" key="3">
    <source>
        <dbReference type="PROSITE-ProRule" id="PRU00221"/>
    </source>
</evidence>
<dbReference type="Gene3D" id="2.130.10.10">
    <property type="entry name" value="YVTN repeat-like/Quinoprotein amine dehydrogenase"/>
    <property type="match status" value="2"/>
</dbReference>
<reference evidence="4" key="1">
    <citation type="submission" date="2021-12" db="EMBL/GenBank/DDBJ databases">
        <authorList>
            <person name="King R."/>
        </authorList>
    </citation>
    <scope>NUCLEOTIDE SEQUENCE</scope>
</reference>
<dbReference type="AlphaFoldDB" id="A0A9P0AVV8"/>
<keyword evidence="1 3" id="KW-0853">WD repeat</keyword>
<keyword evidence="5" id="KW-1185">Reference proteome</keyword>
<dbReference type="PROSITE" id="PS50294">
    <property type="entry name" value="WD_REPEATS_REGION"/>
    <property type="match status" value="1"/>
</dbReference>
<evidence type="ECO:0000313" key="5">
    <source>
        <dbReference type="Proteomes" id="UP001154078"/>
    </source>
</evidence>
<feature type="repeat" description="WD" evidence="3">
    <location>
        <begin position="273"/>
        <end position="314"/>
    </location>
</feature>
<proteinExistence type="predicted"/>